<dbReference type="InterPro" id="IPR026406">
    <property type="entry name" value="Ver/Plancto_CHP"/>
</dbReference>
<evidence type="ECO:0000313" key="1">
    <source>
        <dbReference type="EMBL" id="ADG66569.1"/>
    </source>
</evidence>
<accession>D5SRN5</accession>
<proteinExistence type="predicted"/>
<evidence type="ECO:0000313" key="2">
    <source>
        <dbReference type="Proteomes" id="UP000002220"/>
    </source>
</evidence>
<dbReference type="STRING" id="521674.Plim_0723"/>
<dbReference type="AlphaFoldDB" id="D5SRN5"/>
<dbReference type="NCBIfam" id="TIGR04138">
    <property type="entry name" value="Plancto_Ver_chp"/>
    <property type="match status" value="1"/>
</dbReference>
<dbReference type="KEGG" id="plm:Plim_0723"/>
<protein>
    <submittedName>
        <fullName evidence="1">Uncharacterized protein</fullName>
    </submittedName>
</protein>
<keyword evidence="2" id="KW-1185">Reference proteome</keyword>
<dbReference type="eggNOG" id="ENOG503309Y">
    <property type="taxonomic scope" value="Bacteria"/>
</dbReference>
<sequence length="215" mass="24655">MILRALIPKVLAGEFDSRSDLAGDLRNCDCQFDNKEHKFAEMLATSDFRNARHSVYHPMRRQRAVLFYSSYIPQILTVASETMSLIDRATRPKMKFPPQAYLFVTEALKVAQDQAGKLRNLDESEESAHISGAELLEGVRILGSRMFGMMAPTVFRLWGIESTHDFGRVVFDLVERGELRKTDEDQLTDFDGIYEFNEVFLNSYLVDTTKAFRQP</sequence>
<reference evidence="1 2" key="1">
    <citation type="journal article" date="2010" name="Stand. Genomic Sci.">
        <title>Complete genome sequence of Planctomyces limnophilus type strain (Mu 290).</title>
        <authorList>
            <person name="Labutti K."/>
            <person name="Sikorski J."/>
            <person name="Schneider S."/>
            <person name="Nolan M."/>
            <person name="Lucas S."/>
            <person name="Glavina Del Rio T."/>
            <person name="Tice H."/>
            <person name="Cheng J.F."/>
            <person name="Goodwin L."/>
            <person name="Pitluck S."/>
            <person name="Liolios K."/>
            <person name="Ivanova N."/>
            <person name="Mavromatis K."/>
            <person name="Mikhailova N."/>
            <person name="Pati A."/>
            <person name="Chen A."/>
            <person name="Palaniappan K."/>
            <person name="Land M."/>
            <person name="Hauser L."/>
            <person name="Chang Y.J."/>
            <person name="Jeffries C.D."/>
            <person name="Tindall B.J."/>
            <person name="Rohde M."/>
            <person name="Goker M."/>
            <person name="Woyke T."/>
            <person name="Bristow J."/>
            <person name="Eisen J.A."/>
            <person name="Markowitz V."/>
            <person name="Hugenholtz P."/>
            <person name="Kyrpides N.C."/>
            <person name="Klenk H.P."/>
            <person name="Lapidus A."/>
        </authorList>
    </citation>
    <scope>NUCLEOTIDE SEQUENCE [LARGE SCALE GENOMIC DNA]</scope>
    <source>
        <strain evidence="2">ATCC 43296 / DSM 3776 / IFAM 1008 / 290</strain>
    </source>
</reference>
<organism evidence="1 2">
    <name type="scientific">Planctopirus limnophila (strain ATCC 43296 / DSM 3776 / IFAM 1008 / Mu 290)</name>
    <name type="common">Planctomyces limnophilus</name>
    <dbReference type="NCBI Taxonomy" id="521674"/>
    <lineage>
        <taxon>Bacteria</taxon>
        <taxon>Pseudomonadati</taxon>
        <taxon>Planctomycetota</taxon>
        <taxon>Planctomycetia</taxon>
        <taxon>Planctomycetales</taxon>
        <taxon>Planctomycetaceae</taxon>
        <taxon>Planctopirus</taxon>
    </lineage>
</organism>
<dbReference type="Proteomes" id="UP000002220">
    <property type="component" value="Chromosome"/>
</dbReference>
<dbReference type="EMBL" id="CP001744">
    <property type="protein sequence ID" value="ADG66569.1"/>
    <property type="molecule type" value="Genomic_DNA"/>
</dbReference>
<gene>
    <name evidence="1" type="ordered locus">Plim_0723</name>
</gene>
<dbReference type="HOGENOM" id="CLU_1282240_0_0_0"/>
<name>D5SRN5_PLAL2</name>